<reference evidence="4" key="1">
    <citation type="submission" date="2021-05" db="EMBL/GenBank/DDBJ databases">
        <title>A free-living protist that lacks canonical eukaryotic 1 DNA replication and segregation systems.</title>
        <authorList>
            <person name="Salas-Leiva D.E."/>
            <person name="Tromer E.C."/>
            <person name="Curtis B.A."/>
            <person name="Jerlstrom-Hultqvist J."/>
            <person name="Kolisko M."/>
            <person name="Yi Z."/>
            <person name="Salas-Leiva J.S."/>
            <person name="Gallot-Lavallee L."/>
            <person name="Kops G.J.P.L."/>
            <person name="Archibald J.M."/>
            <person name="Simpson A.G.B."/>
            <person name="Roger A.J."/>
        </authorList>
    </citation>
    <scope>NUCLEOTIDE SEQUENCE</scope>
    <source>
        <strain evidence="4">BICM</strain>
    </source>
</reference>
<feature type="transmembrane region" description="Helical" evidence="2">
    <location>
        <begin position="92"/>
        <end position="123"/>
    </location>
</feature>
<feature type="signal peptide" evidence="3">
    <location>
        <begin position="1"/>
        <end position="21"/>
    </location>
</feature>
<feature type="compositionally biased region" description="Pro residues" evidence="1">
    <location>
        <begin position="156"/>
        <end position="168"/>
    </location>
</feature>
<dbReference type="Proteomes" id="UP000717585">
    <property type="component" value="Unassembled WGS sequence"/>
</dbReference>
<comment type="caution">
    <text evidence="4">The sequence shown here is derived from an EMBL/GenBank/DDBJ whole genome shotgun (WGS) entry which is preliminary data.</text>
</comment>
<organism evidence="4 5">
    <name type="scientific">Carpediemonas membranifera</name>
    <dbReference type="NCBI Taxonomy" id="201153"/>
    <lineage>
        <taxon>Eukaryota</taxon>
        <taxon>Metamonada</taxon>
        <taxon>Carpediemonas-like organisms</taxon>
        <taxon>Carpediemonas</taxon>
    </lineage>
</organism>
<feature type="region of interest" description="Disordered" evidence="1">
    <location>
        <begin position="149"/>
        <end position="188"/>
    </location>
</feature>
<feature type="transmembrane region" description="Helical" evidence="2">
    <location>
        <begin position="31"/>
        <end position="50"/>
    </location>
</feature>
<name>A0A8J6AQL9_9EUKA</name>
<accession>A0A8J6AQL9</accession>
<keyword evidence="4" id="KW-0396">Initiation factor</keyword>
<evidence type="ECO:0000256" key="1">
    <source>
        <dbReference type="SAM" id="MobiDB-lite"/>
    </source>
</evidence>
<dbReference type="AlphaFoldDB" id="A0A8J6AQL9"/>
<evidence type="ECO:0000313" key="5">
    <source>
        <dbReference type="Proteomes" id="UP000717585"/>
    </source>
</evidence>
<dbReference type="GO" id="GO:0003743">
    <property type="term" value="F:translation initiation factor activity"/>
    <property type="evidence" value="ECO:0007669"/>
    <property type="project" value="UniProtKB-KW"/>
</dbReference>
<keyword evidence="5" id="KW-1185">Reference proteome</keyword>
<evidence type="ECO:0000256" key="2">
    <source>
        <dbReference type="SAM" id="Phobius"/>
    </source>
</evidence>
<keyword evidence="4" id="KW-0648">Protein biosynthesis</keyword>
<feature type="chain" id="PRO_5035310874" evidence="3">
    <location>
        <begin position="22"/>
        <end position="188"/>
    </location>
</feature>
<keyword evidence="2" id="KW-1133">Transmembrane helix</keyword>
<feature type="transmembrane region" description="Helical" evidence="2">
    <location>
        <begin position="57"/>
        <end position="80"/>
    </location>
</feature>
<proteinExistence type="predicted"/>
<dbReference type="EMBL" id="JAHDYR010000062">
    <property type="protein sequence ID" value="KAG9391213.1"/>
    <property type="molecule type" value="Genomic_DNA"/>
</dbReference>
<gene>
    <name evidence="4" type="ORF">J8273_7487</name>
</gene>
<evidence type="ECO:0000256" key="3">
    <source>
        <dbReference type="SAM" id="SignalP"/>
    </source>
</evidence>
<feature type="compositionally biased region" description="Polar residues" evidence="1">
    <location>
        <begin position="175"/>
        <end position="188"/>
    </location>
</feature>
<sequence length="188" mass="20491">MRSSLLWKAILFTFLFATVMCDDDDDSGDSGDGVGALISLFVVFVIYFLIAISPLLVVIAFILIVIVAEVVLFFCLIKAFKGTYSKQTLIPYGIICIMLSPFLANFGFILFAVGIILVLIGFYQKNGVKARALNPSYGYQPLGMAPQQFQQGQPQAPYPPMQAQPYAPPGAYQPSGQEPSGYQQCGAH</sequence>
<keyword evidence="2" id="KW-0472">Membrane</keyword>
<evidence type="ECO:0000313" key="4">
    <source>
        <dbReference type="EMBL" id="KAG9391213.1"/>
    </source>
</evidence>
<keyword evidence="3" id="KW-0732">Signal</keyword>
<protein>
    <submittedName>
        <fullName evidence="4">Translation initiation factor IF-2</fullName>
    </submittedName>
</protein>
<keyword evidence="2" id="KW-0812">Transmembrane</keyword>